<keyword evidence="2" id="KW-1185">Reference proteome</keyword>
<reference evidence="1" key="1">
    <citation type="submission" date="2024-05" db="EMBL/GenBank/DDBJ databases">
        <title>WGS of Aeromonas isolates.</title>
        <authorList>
            <person name="Lee H."/>
        </authorList>
    </citation>
    <scope>NUCLEOTIDE SEQUENCE</scope>
    <source>
        <strain evidence="1">LP308</strain>
    </source>
</reference>
<evidence type="ECO:0000313" key="1">
    <source>
        <dbReference type="EMBL" id="MDM5130858.1"/>
    </source>
</evidence>
<dbReference type="RefSeq" id="WP_290041763.1">
    <property type="nucleotide sequence ID" value="NZ_JAOPLU010000002.1"/>
</dbReference>
<proteinExistence type="predicted"/>
<gene>
    <name evidence="1" type="ORF">OB962_07550</name>
</gene>
<protein>
    <recommendedName>
        <fullName evidence="3">Restriction endonuclease type IV Mrr domain-containing protein</fullName>
    </recommendedName>
</protein>
<dbReference type="EMBL" id="JAOPLU010000002">
    <property type="protein sequence ID" value="MDM5130858.1"/>
    <property type="molecule type" value="Genomic_DNA"/>
</dbReference>
<evidence type="ECO:0000313" key="2">
    <source>
        <dbReference type="Proteomes" id="UP001168109"/>
    </source>
</evidence>
<sequence length="461" mass="52670">MKVSEYYHLGKTQPYLDFVDIRLDTDIPVFLDPTSIKSLNSSWGNELSSLLQSFFETVLFNIKNGNNKKAQSLLSSLNERNEFHLGYSQGASRGHAFGQLSAISVWGALSKSQASLTGLLQDLEDTCLLIKGIGTDMISDAVCNILRGPLIKYTQDMCKYYGIPLVDQVDSGPIWNPVKSEWESAFVSLPLTDYGKIILVPKILVRQKVSYQYDQYYRHFLLPEMQIEELRARTSLVELLKNGTERVTKKSLMKKYGSDKLAVVTETLKRPHILDEYRDEKRSRAPLPLTHEDLSEVEQSDKPDWNSLIHELKSIPTGKNSAGDYEIIIEKIFTSLLYPSLCYPTKQKNIHDGRKRIDITYTNEARDGFFAWLSLHYPSSMIFVECKNYGKEIGNPEIDQLSGRFSPNRGKVGILTCREIEDKERLLWRCIDTAKDSRGFIITLDDNDILRLISEKKKLSK</sequence>
<comment type="caution">
    <text evidence="1">The sequence shown here is derived from an EMBL/GenBank/DDBJ whole genome shotgun (WGS) entry which is preliminary data.</text>
</comment>
<accession>A0ABT7QA73</accession>
<dbReference type="Proteomes" id="UP001168109">
    <property type="component" value="Unassembled WGS sequence"/>
</dbReference>
<name>A0ABT7QA73_9GAMM</name>
<evidence type="ECO:0008006" key="3">
    <source>
        <dbReference type="Google" id="ProtNLM"/>
    </source>
</evidence>
<organism evidence="1 2">
    <name type="scientific">Aeromonas piscicola</name>
    <dbReference type="NCBI Taxonomy" id="600645"/>
    <lineage>
        <taxon>Bacteria</taxon>
        <taxon>Pseudomonadati</taxon>
        <taxon>Pseudomonadota</taxon>
        <taxon>Gammaproteobacteria</taxon>
        <taxon>Aeromonadales</taxon>
        <taxon>Aeromonadaceae</taxon>
        <taxon>Aeromonas</taxon>
    </lineage>
</organism>